<reference evidence="6 7" key="1">
    <citation type="submission" date="2023-05" db="EMBL/GenBank/DDBJ databases">
        <title>Sequencing and Assembly of Streptomyces sp. NP73.</title>
        <authorList>
            <person name="Konwar A.N."/>
            <person name="Saikia K."/>
            <person name="Thakur D."/>
        </authorList>
    </citation>
    <scope>NUCLEOTIDE SEQUENCE [LARGE SCALE GENOMIC DNA]</scope>
    <source>
        <strain evidence="6 7">NP73</strain>
    </source>
</reference>
<dbReference type="Gene3D" id="1.10.357.10">
    <property type="entry name" value="Tetracycline Repressor, domain 2"/>
    <property type="match status" value="1"/>
</dbReference>
<feature type="domain" description="HTH tetR-type" evidence="5">
    <location>
        <begin position="8"/>
        <end position="68"/>
    </location>
</feature>
<evidence type="ECO:0000256" key="3">
    <source>
        <dbReference type="ARBA" id="ARBA00023163"/>
    </source>
</evidence>
<dbReference type="EMBL" id="JASITI010000027">
    <property type="protein sequence ID" value="MDK9498212.1"/>
    <property type="molecule type" value="Genomic_DNA"/>
</dbReference>
<organism evidence="6 7">
    <name type="scientific">Streptomyces katrae</name>
    <dbReference type="NCBI Taxonomy" id="68223"/>
    <lineage>
        <taxon>Bacteria</taxon>
        <taxon>Bacillati</taxon>
        <taxon>Actinomycetota</taxon>
        <taxon>Actinomycetes</taxon>
        <taxon>Kitasatosporales</taxon>
        <taxon>Streptomycetaceae</taxon>
        <taxon>Streptomyces</taxon>
    </lineage>
</organism>
<dbReference type="Proteomes" id="UP001223390">
    <property type="component" value="Unassembled WGS sequence"/>
</dbReference>
<keyword evidence="1" id="KW-0805">Transcription regulation</keyword>
<sequence length="196" mass="20703">MVKQERAVRTRNTAVRAAASEFYRAGYGGTSLKAISQAAGISMGAVTFHFDSKAELAEAVAEEGCSAVRSALDDAAGRRRGKALDDLGSLLLELARLLRDDVTVRASAHLARELPDIEDWTTLWHPVVAGLAQEAHERGELHAPADPASVTALVAHLLWGAEATLRGAYPDGEGAALDQLEGVWLLVLEGIGPDSA</sequence>
<comment type="caution">
    <text evidence="6">The sequence shown here is derived from an EMBL/GenBank/DDBJ whole genome shotgun (WGS) entry which is preliminary data.</text>
</comment>
<dbReference type="PROSITE" id="PS01081">
    <property type="entry name" value="HTH_TETR_1"/>
    <property type="match status" value="1"/>
</dbReference>
<dbReference type="RefSeq" id="WP_285343912.1">
    <property type="nucleotide sequence ID" value="NZ_JASITI010000027.1"/>
</dbReference>
<keyword evidence="3" id="KW-0804">Transcription</keyword>
<dbReference type="PANTHER" id="PTHR30055:SF234">
    <property type="entry name" value="HTH-TYPE TRANSCRIPTIONAL REGULATOR BETI"/>
    <property type="match status" value="1"/>
</dbReference>
<proteinExistence type="predicted"/>
<dbReference type="InterPro" id="IPR023772">
    <property type="entry name" value="DNA-bd_HTH_TetR-type_CS"/>
</dbReference>
<evidence type="ECO:0000256" key="2">
    <source>
        <dbReference type="ARBA" id="ARBA00023125"/>
    </source>
</evidence>
<name>A0ABT7GX76_9ACTN</name>
<protein>
    <submittedName>
        <fullName evidence="6">TetR family transcriptional regulator</fullName>
    </submittedName>
</protein>
<dbReference type="PANTHER" id="PTHR30055">
    <property type="entry name" value="HTH-TYPE TRANSCRIPTIONAL REGULATOR RUTR"/>
    <property type="match status" value="1"/>
</dbReference>
<dbReference type="InterPro" id="IPR050109">
    <property type="entry name" value="HTH-type_TetR-like_transc_reg"/>
</dbReference>
<keyword evidence="2 4" id="KW-0238">DNA-binding</keyword>
<evidence type="ECO:0000313" key="6">
    <source>
        <dbReference type="EMBL" id="MDK9498212.1"/>
    </source>
</evidence>
<evidence type="ECO:0000259" key="5">
    <source>
        <dbReference type="PROSITE" id="PS50977"/>
    </source>
</evidence>
<dbReference type="InterPro" id="IPR001647">
    <property type="entry name" value="HTH_TetR"/>
</dbReference>
<evidence type="ECO:0000256" key="4">
    <source>
        <dbReference type="PROSITE-ProRule" id="PRU00335"/>
    </source>
</evidence>
<dbReference type="PROSITE" id="PS50977">
    <property type="entry name" value="HTH_TETR_2"/>
    <property type="match status" value="1"/>
</dbReference>
<dbReference type="InterPro" id="IPR036271">
    <property type="entry name" value="Tet_transcr_reg_TetR-rel_C_sf"/>
</dbReference>
<dbReference type="SUPFAM" id="SSF46689">
    <property type="entry name" value="Homeodomain-like"/>
    <property type="match status" value="1"/>
</dbReference>
<evidence type="ECO:0000313" key="7">
    <source>
        <dbReference type="Proteomes" id="UP001223390"/>
    </source>
</evidence>
<evidence type="ECO:0000256" key="1">
    <source>
        <dbReference type="ARBA" id="ARBA00023015"/>
    </source>
</evidence>
<dbReference type="SUPFAM" id="SSF48498">
    <property type="entry name" value="Tetracyclin repressor-like, C-terminal domain"/>
    <property type="match status" value="1"/>
</dbReference>
<accession>A0ABT7GX76</accession>
<dbReference type="PRINTS" id="PR00455">
    <property type="entry name" value="HTHTETR"/>
</dbReference>
<feature type="DNA-binding region" description="H-T-H motif" evidence="4">
    <location>
        <begin position="31"/>
        <end position="50"/>
    </location>
</feature>
<gene>
    <name evidence="6" type="ORF">QEZ40_003162</name>
</gene>
<keyword evidence="7" id="KW-1185">Reference proteome</keyword>
<dbReference type="Pfam" id="PF00440">
    <property type="entry name" value="TetR_N"/>
    <property type="match status" value="1"/>
</dbReference>
<dbReference type="InterPro" id="IPR009057">
    <property type="entry name" value="Homeodomain-like_sf"/>
</dbReference>